<keyword evidence="4 11" id="KW-0812">Transmembrane</keyword>
<dbReference type="FunFam" id="3.40.50.300:FF:000179">
    <property type="entry name" value="ABC transporter G family member 34"/>
    <property type="match status" value="1"/>
</dbReference>
<dbReference type="InterPro" id="IPR027417">
    <property type="entry name" value="P-loop_NTPase"/>
</dbReference>
<dbReference type="InterPro" id="IPR043926">
    <property type="entry name" value="ABCG_dom"/>
</dbReference>
<dbReference type="PANTHER" id="PTHR48040">
    <property type="entry name" value="PLEIOTROPIC DRUG RESISTANCE PROTEIN 1-LIKE ISOFORM X1"/>
    <property type="match status" value="1"/>
</dbReference>
<comment type="similarity">
    <text evidence="2">Belongs to the ABC transporter superfamily. ABCG family. PDR (TC 3.A.1.205) subfamily.</text>
</comment>
<feature type="transmembrane region" description="Helical" evidence="11">
    <location>
        <begin position="548"/>
        <end position="569"/>
    </location>
</feature>
<feature type="transmembrane region" description="Helical" evidence="11">
    <location>
        <begin position="687"/>
        <end position="710"/>
    </location>
</feature>
<keyword evidence="3" id="KW-0813">Transport</keyword>
<evidence type="ECO:0000313" key="13">
    <source>
        <dbReference type="EMBL" id="THU47377.1"/>
    </source>
</evidence>
<feature type="transmembrane region" description="Helical" evidence="11">
    <location>
        <begin position="1490"/>
        <end position="1513"/>
    </location>
</feature>
<feature type="transmembrane region" description="Helical" evidence="11">
    <location>
        <begin position="717"/>
        <end position="736"/>
    </location>
</feature>
<dbReference type="GO" id="GO:0016887">
    <property type="term" value="F:ATP hydrolysis activity"/>
    <property type="evidence" value="ECO:0007669"/>
    <property type="project" value="InterPro"/>
</dbReference>
<feature type="transmembrane region" description="Helical" evidence="11">
    <location>
        <begin position="1344"/>
        <end position="1367"/>
    </location>
</feature>
<dbReference type="InterPro" id="IPR003593">
    <property type="entry name" value="AAA+_ATPase"/>
</dbReference>
<dbReference type="SMART" id="SM00382">
    <property type="entry name" value="AAA"/>
    <property type="match status" value="2"/>
</dbReference>
<evidence type="ECO:0000256" key="9">
    <source>
        <dbReference type="ARBA" id="ARBA00023136"/>
    </source>
</evidence>
<evidence type="ECO:0000256" key="1">
    <source>
        <dbReference type="ARBA" id="ARBA00004141"/>
    </source>
</evidence>
<evidence type="ECO:0000313" key="14">
    <source>
        <dbReference type="Proteomes" id="UP000317650"/>
    </source>
</evidence>
<sequence length="1521" mass="172183">MEGMERAWDSGRRASRSLSRSISRGMGMGNWGMEDVFARSSTRGRSWGSRSGVDDDEEALRWAALEKLPTYSRLRTGILRSVVAEGEQGRRQYQHKEVDVRKLGVNERQEFIERVFRVAEEDNERFLKKLRNRIDKVGIQLPTVEVRFEHLNVEAKCHVGNRALPSLANTARDIAESAVGLLGINLTKRTSLTILKDISGIIQPSRMTLLLGPPSSGKTTLLLALAGKLDPNLKTRGEISYNGYRLEEFVPQKTAAYISQNDVHVGEMTVKETFDFSARCQGVGSRYDLLTELARREKEGGILPEAEVDLFMKATAIEGVKSSLQTDYTLRILGLDICADTIVGDEMQRGISGGQRKRVTTGEMIVGPTKVLFMDEISTGLDSSTTFQIVKCLQQIVHLGEATILMSLLQPAPETFELFDDIILLSEGQIVYQGPREFVLEFFEACGFRCPERKGTADFLQEVTSRKDQEQYWADKERPYRYISVSEFAQCFKRFHVGLRLENELSVPFDKSQSHKAALVFSKKSVSTSELLKASFAKEWLLIKRNSFVYIFKTVQIVMVALIASTVFLRTRMHTRNEDDGVIYIGALLFGLIVNVFNGFAELSIPSPSRDSRDLLFYPAWVFTLPNFLLRIPISILETVVWTVMTYYTIGYAPEASRFFKQLVLVFLIQQMAAGLFRTVAGLCRSMIISNTGGALSVLIIFVLGGFILPKDVIPKWWIWGFWISPLTYGYNALAVNEFLAPRWMNKPSSDDRPLGRAILENANVFPEARWYWIGAGALLGFSILFNLLFTFFLMYLNRKASTSLSVHFTFLFFSVELRLYFDAAIGKPQAVISEETAAEMEENQDETRESPRIRRAGSDNDSLPRELSKRDGNNAREMMTLRMSPSGTSRLNRDMSIDEAATGVAPKRGMVLPFTPLAMSFDEVNYYVDMPAEMKDQGVTENRLQLLRNVTGAFRPGVLTALMGVSGAGKTTLMDVLAGRKTGGYVEGDIRISGYPKNQETFARISGYCEQNDIHSPQVTVRESLIYSAFLRLPKEVSDEEKLKFVDEVMELVELDNLRDAIVGLPGITGLSTEQRKRLTIAVELVANPSIIFMDEPTSGLDARAAAIVMRTVRNTVDTGRTVVCTIHQPSIDIFEAFDELLLMKRGGQVIYSGPLGRNSHKIIEYFEAIPGVPKIKDKYNPATWMLEVSSVAAEVRLQMDFAEYYKSSALYQRNKALVGELSNPAPGTNDLYFPTQYSQSSWGQFKACLWKQWWTYWRSPDYNLVRFFFTLVTALLLGSIFWRIGHKSGSANNLRIVIGAMYAAVLFVGVNNCSTVQPLVAIERTVFYRERAAGMYSALPYAMAQVLVEIPYVVIQAAYYSLIVYSMMSFQWTAAKFFWFYFISLFSFLYFTYYGMMTVSLSPNHQVAAIFASTFYSVFNLFSGFFIPRPRIPKWWVWYYWICPLQWTVYGLIVTQYGDLESDISVPGSKPQRIKDYVKDHFGYHTDFMPVVAIVLVGFALFFAFMFAYCIKKLNFQQR</sequence>
<keyword evidence="5" id="KW-0677">Repeat</keyword>
<dbReference type="FunFam" id="3.40.50.300:FF:000059">
    <property type="entry name" value="ABC transporter G family member 40"/>
    <property type="match status" value="1"/>
</dbReference>
<dbReference type="EMBL" id="PYDT01000010">
    <property type="protein sequence ID" value="THU47377.1"/>
    <property type="molecule type" value="Genomic_DNA"/>
</dbReference>
<feature type="compositionally biased region" description="Basic and acidic residues" evidence="10">
    <location>
        <begin position="846"/>
        <end position="875"/>
    </location>
</feature>
<comment type="caution">
    <text evidence="13">The sequence shown here is derived from an EMBL/GenBank/DDBJ whole genome shotgun (WGS) entry which is preliminary data.</text>
</comment>
<keyword evidence="8 11" id="KW-1133">Transmembrane helix</keyword>
<dbReference type="InterPro" id="IPR003439">
    <property type="entry name" value="ABC_transporter-like_ATP-bd"/>
</dbReference>
<reference evidence="13 14" key="1">
    <citation type="journal article" date="2019" name="Nat. Plants">
        <title>Genome sequencing of Musa balbisiana reveals subgenome evolution and function divergence in polyploid bananas.</title>
        <authorList>
            <person name="Yao X."/>
        </authorList>
    </citation>
    <scope>NUCLEOTIDE SEQUENCE [LARGE SCALE GENOMIC DNA]</scope>
    <source>
        <strain evidence="14">cv. DH-PKW</strain>
        <tissue evidence="13">Leaves</tissue>
    </source>
</reference>
<dbReference type="Gene3D" id="3.40.50.300">
    <property type="entry name" value="P-loop containing nucleotide triphosphate hydrolases"/>
    <property type="match status" value="2"/>
</dbReference>
<feature type="transmembrane region" description="Helical" evidence="11">
    <location>
        <begin position="1266"/>
        <end position="1286"/>
    </location>
</feature>
<keyword evidence="6" id="KW-0547">Nucleotide-binding</keyword>
<feature type="transmembrane region" description="Helical" evidence="11">
    <location>
        <begin position="1379"/>
        <end position="1398"/>
    </location>
</feature>
<dbReference type="Pfam" id="PF01061">
    <property type="entry name" value="ABC2_membrane"/>
    <property type="match status" value="2"/>
</dbReference>
<dbReference type="GO" id="GO:0140359">
    <property type="term" value="F:ABC-type transporter activity"/>
    <property type="evidence" value="ECO:0007669"/>
    <property type="project" value="InterPro"/>
</dbReference>
<dbReference type="Pfam" id="PF00005">
    <property type="entry name" value="ABC_tran"/>
    <property type="match status" value="2"/>
</dbReference>
<evidence type="ECO:0000256" key="5">
    <source>
        <dbReference type="ARBA" id="ARBA00022737"/>
    </source>
</evidence>
<evidence type="ECO:0000256" key="8">
    <source>
        <dbReference type="ARBA" id="ARBA00022989"/>
    </source>
</evidence>
<dbReference type="SUPFAM" id="SSF52540">
    <property type="entry name" value="P-loop containing nucleoside triphosphate hydrolases"/>
    <property type="match status" value="2"/>
</dbReference>
<keyword evidence="9 11" id="KW-0472">Membrane</keyword>
<dbReference type="Proteomes" id="UP000317650">
    <property type="component" value="Chromosome 9"/>
</dbReference>
<dbReference type="InterPro" id="IPR029481">
    <property type="entry name" value="ABC_trans_N"/>
</dbReference>
<dbReference type="InterPro" id="IPR034003">
    <property type="entry name" value="ABCG_PDR_2"/>
</dbReference>
<gene>
    <name evidence="13" type="ORF">C4D60_Mb09t14850</name>
</gene>
<dbReference type="InterPro" id="IPR013581">
    <property type="entry name" value="PDR_assoc"/>
</dbReference>
<feature type="transmembrane region" description="Helical" evidence="11">
    <location>
        <begin position="771"/>
        <end position="797"/>
    </location>
</feature>
<proteinExistence type="inferred from homology"/>
<feature type="domain" description="ABC transporter" evidence="12">
    <location>
        <begin position="179"/>
        <end position="452"/>
    </location>
</feature>
<feature type="transmembrane region" description="Helical" evidence="11">
    <location>
        <begin position="1410"/>
        <end position="1429"/>
    </location>
</feature>
<dbReference type="CDD" id="cd03232">
    <property type="entry name" value="ABCG_PDR_domain2"/>
    <property type="match status" value="1"/>
</dbReference>
<evidence type="ECO:0000256" key="4">
    <source>
        <dbReference type="ARBA" id="ARBA00022692"/>
    </source>
</evidence>
<evidence type="ECO:0000256" key="7">
    <source>
        <dbReference type="ARBA" id="ARBA00022840"/>
    </source>
</evidence>
<comment type="subcellular location">
    <subcellularLocation>
        <location evidence="1">Membrane</location>
        <topology evidence="1">Multi-pass membrane protein</topology>
    </subcellularLocation>
</comment>
<dbReference type="GO" id="GO:0016020">
    <property type="term" value="C:membrane"/>
    <property type="evidence" value="ECO:0007669"/>
    <property type="project" value="UniProtKB-SubCell"/>
</dbReference>
<dbReference type="InterPro" id="IPR013525">
    <property type="entry name" value="ABC2_TM"/>
</dbReference>
<keyword evidence="7" id="KW-0067">ATP-binding</keyword>
<keyword evidence="14" id="KW-1185">Reference proteome</keyword>
<evidence type="ECO:0000256" key="11">
    <source>
        <dbReference type="SAM" id="Phobius"/>
    </source>
</evidence>
<evidence type="ECO:0000256" key="2">
    <source>
        <dbReference type="ARBA" id="ARBA00006012"/>
    </source>
</evidence>
<dbReference type="STRING" id="52838.A0A4S8IGG2"/>
<evidence type="ECO:0000259" key="12">
    <source>
        <dbReference type="PROSITE" id="PS50893"/>
    </source>
</evidence>
<feature type="region of interest" description="Disordered" evidence="10">
    <location>
        <begin position="838"/>
        <end position="877"/>
    </location>
</feature>
<dbReference type="PANTHER" id="PTHR48040:SF28">
    <property type="entry name" value="ABC TRANSPORTER G FAMILY MEMBER 39-LIKE"/>
    <property type="match status" value="1"/>
</dbReference>
<dbReference type="PROSITE" id="PS50893">
    <property type="entry name" value="ABC_TRANSPORTER_2"/>
    <property type="match status" value="2"/>
</dbReference>
<dbReference type="Pfam" id="PF19055">
    <property type="entry name" value="ABC2_membrane_7"/>
    <property type="match status" value="2"/>
</dbReference>
<dbReference type="CDD" id="cd03233">
    <property type="entry name" value="ABCG_PDR_domain1"/>
    <property type="match status" value="1"/>
</dbReference>
<dbReference type="Pfam" id="PF14510">
    <property type="entry name" value="ABC_trans_N"/>
    <property type="match status" value="1"/>
</dbReference>
<evidence type="ECO:0000256" key="6">
    <source>
        <dbReference type="ARBA" id="ARBA00022741"/>
    </source>
</evidence>
<feature type="domain" description="ABC transporter" evidence="12">
    <location>
        <begin position="920"/>
        <end position="1173"/>
    </location>
</feature>
<name>A0A4S8IGG2_MUSBA</name>
<dbReference type="InterPro" id="IPR034001">
    <property type="entry name" value="ABCG_PDR_1"/>
</dbReference>
<organism evidence="13 14">
    <name type="scientific">Musa balbisiana</name>
    <name type="common">Banana</name>
    <dbReference type="NCBI Taxonomy" id="52838"/>
    <lineage>
        <taxon>Eukaryota</taxon>
        <taxon>Viridiplantae</taxon>
        <taxon>Streptophyta</taxon>
        <taxon>Embryophyta</taxon>
        <taxon>Tracheophyta</taxon>
        <taxon>Spermatophyta</taxon>
        <taxon>Magnoliopsida</taxon>
        <taxon>Liliopsida</taxon>
        <taxon>Zingiberales</taxon>
        <taxon>Musaceae</taxon>
        <taxon>Musa</taxon>
    </lineage>
</organism>
<feature type="transmembrane region" description="Helical" evidence="11">
    <location>
        <begin position="1441"/>
        <end position="1460"/>
    </location>
</feature>
<dbReference type="GO" id="GO:0005524">
    <property type="term" value="F:ATP binding"/>
    <property type="evidence" value="ECO:0007669"/>
    <property type="project" value="UniProtKB-KW"/>
</dbReference>
<evidence type="ECO:0000256" key="3">
    <source>
        <dbReference type="ARBA" id="ARBA00022448"/>
    </source>
</evidence>
<feature type="transmembrane region" description="Helical" evidence="11">
    <location>
        <begin position="1298"/>
        <end position="1324"/>
    </location>
</feature>
<dbReference type="Pfam" id="PF08370">
    <property type="entry name" value="PDR_assoc"/>
    <property type="match status" value="1"/>
</dbReference>
<accession>A0A4S8IGG2</accession>
<protein>
    <recommendedName>
        <fullName evidence="12">ABC transporter domain-containing protein</fullName>
    </recommendedName>
</protein>
<feature type="transmembrane region" description="Helical" evidence="11">
    <location>
        <begin position="581"/>
        <end position="601"/>
    </location>
</feature>
<evidence type="ECO:0000256" key="10">
    <source>
        <dbReference type="SAM" id="MobiDB-lite"/>
    </source>
</evidence>